<evidence type="ECO:0000256" key="2">
    <source>
        <dbReference type="ARBA" id="ARBA00023002"/>
    </source>
</evidence>
<dbReference type="RefSeq" id="WP_030136684.1">
    <property type="nucleotide sequence ID" value="NZ_LK021338.1"/>
</dbReference>
<dbReference type="EMBL" id="LK021338">
    <property type="protein sequence ID" value="CDQ44756.1"/>
    <property type="molecule type" value="Genomic_DNA"/>
</dbReference>
<dbReference type="AlphaFoldDB" id="A0AAV2WKG0"/>
<name>A0AAV2WKG0_MYCNE</name>
<dbReference type="InterPro" id="IPR016162">
    <property type="entry name" value="Ald_DH_N"/>
</dbReference>
<dbReference type="GO" id="GO:0016620">
    <property type="term" value="F:oxidoreductase activity, acting on the aldehyde or oxo group of donors, NAD or NADP as acceptor"/>
    <property type="evidence" value="ECO:0007669"/>
    <property type="project" value="InterPro"/>
</dbReference>
<organism evidence="4 5">
    <name type="scientific">Mycolicibacterium neoaurum</name>
    <name type="common">Mycobacterium neoaurum</name>
    <dbReference type="NCBI Taxonomy" id="1795"/>
    <lineage>
        <taxon>Bacteria</taxon>
        <taxon>Bacillati</taxon>
        <taxon>Actinomycetota</taxon>
        <taxon>Actinomycetes</taxon>
        <taxon>Mycobacteriales</taxon>
        <taxon>Mycobacteriaceae</taxon>
        <taxon>Mycolicibacterium</taxon>
    </lineage>
</organism>
<gene>
    <name evidence="4" type="ORF">BN1047_02636</name>
</gene>
<dbReference type="InterPro" id="IPR016161">
    <property type="entry name" value="Ald_DH/histidinol_DH"/>
</dbReference>
<dbReference type="FunFam" id="3.40.605.10:FF:000007">
    <property type="entry name" value="NAD/NADP-dependent betaine aldehyde dehydrogenase"/>
    <property type="match status" value="1"/>
</dbReference>
<evidence type="ECO:0000259" key="3">
    <source>
        <dbReference type="Pfam" id="PF00171"/>
    </source>
</evidence>
<dbReference type="InterPro" id="IPR016163">
    <property type="entry name" value="Ald_DH_C"/>
</dbReference>
<dbReference type="SUPFAM" id="SSF53720">
    <property type="entry name" value="ALDH-like"/>
    <property type="match status" value="1"/>
</dbReference>
<dbReference type="FunFam" id="3.40.309.10:FF:000009">
    <property type="entry name" value="Aldehyde dehydrogenase A"/>
    <property type="match status" value="1"/>
</dbReference>
<protein>
    <submittedName>
        <fullName evidence="4">Aldehyde dehydrogenase</fullName>
    </submittedName>
</protein>
<dbReference type="FunFam" id="3.40.605.10:FF:000026">
    <property type="entry name" value="Aldehyde dehydrogenase, putative"/>
    <property type="match status" value="1"/>
</dbReference>
<feature type="domain" description="Aldehyde dehydrogenase" evidence="3">
    <location>
        <begin position="22"/>
        <end position="480"/>
    </location>
</feature>
<dbReference type="Gene3D" id="3.40.605.10">
    <property type="entry name" value="Aldehyde Dehydrogenase, Chain A, domain 1"/>
    <property type="match status" value="1"/>
</dbReference>
<evidence type="ECO:0000313" key="4">
    <source>
        <dbReference type="EMBL" id="CDQ44756.1"/>
    </source>
</evidence>
<dbReference type="Pfam" id="PF00171">
    <property type="entry name" value="Aldedh"/>
    <property type="match status" value="1"/>
</dbReference>
<dbReference type="PANTHER" id="PTHR42804">
    <property type="entry name" value="ALDEHYDE DEHYDROGENASE"/>
    <property type="match status" value="1"/>
</dbReference>
<accession>A0AAV2WKG0</accession>
<evidence type="ECO:0000313" key="5">
    <source>
        <dbReference type="Proteomes" id="UP000028864"/>
    </source>
</evidence>
<dbReference type="Gene3D" id="3.40.309.10">
    <property type="entry name" value="Aldehyde Dehydrogenase, Chain A, domain 2"/>
    <property type="match status" value="1"/>
</dbReference>
<reference evidence="4" key="1">
    <citation type="submission" date="2014-05" db="EMBL/GenBank/DDBJ databases">
        <authorList>
            <person name="Urmite Genomes"/>
        </authorList>
    </citation>
    <scope>NUCLEOTIDE SEQUENCE</scope>
    <source>
        <strain evidence="4">DSM 44074</strain>
    </source>
</reference>
<reference evidence="4" key="2">
    <citation type="submission" date="2015-09" db="EMBL/GenBank/DDBJ databases">
        <title>Draft genome sequence of Mycobacterium neoaurum DSM 44074.</title>
        <authorList>
            <person name="Croce O."/>
            <person name="Robert C."/>
            <person name="Raoult D."/>
            <person name="Drancourt M."/>
        </authorList>
    </citation>
    <scope>NUCLEOTIDE SEQUENCE</scope>
    <source>
        <strain evidence="4">DSM 44074</strain>
    </source>
</reference>
<comment type="similarity">
    <text evidence="1">Belongs to the aldehyde dehydrogenase family.</text>
</comment>
<dbReference type="InterPro" id="IPR015590">
    <property type="entry name" value="Aldehyde_DH_dom"/>
</dbReference>
<keyword evidence="2" id="KW-0560">Oxidoreductase</keyword>
<proteinExistence type="inferred from homology"/>
<dbReference type="Proteomes" id="UP000028864">
    <property type="component" value="Unassembled WGS sequence"/>
</dbReference>
<dbReference type="PANTHER" id="PTHR42804:SF1">
    <property type="entry name" value="ALDEHYDE DEHYDROGENASE-RELATED"/>
    <property type="match status" value="1"/>
</dbReference>
<evidence type="ECO:0000256" key="1">
    <source>
        <dbReference type="ARBA" id="ARBA00009986"/>
    </source>
</evidence>
<sequence length="506" mass="53526">MTSVALQHHSMLIGGRDVDTERHREIVDPSNGDTVATVAHGNAGHVDDAVAAARATFESGVWRHRTPQERAAVMRRIVAAANDAAEELVELELSANGATVRQATGFHIGYALAHFSYFADLAETYAWQRPAPITSFPALGQAVVHREPIGVVGAIAPWNFPLLLTLWKVGPALAAGNSVVVKPDEHTPLSILAFARIAEANGLPPGVLNVVTGDGPDAGARLAGHPDVGKIAFTGSTAVGREIMRLAAGTVKQVTLELGGKGPSIVLDDADLDLAVDGVLYGCFVYSGQICESGTRALVPALLHDEFVSRLVARATTITMGPTRDWDTDMGPVINGRQQSRILDHIRAAVAEGAVVALGGEALDQPGFWVTPTILTGVRNAMRIAREEVFGPVLVVIPYADEDEAAAIANDSEYGLAASIWSSDNTRALELAERIACGSVWINDAHQINCQVPFGGYKQSGLGRELGPDALDAYTETKTVHLDLSGGRPPKPYDILLSHADDGENP</sequence>